<feature type="transmembrane region" description="Helical" evidence="5">
    <location>
        <begin position="202"/>
        <end position="219"/>
    </location>
</feature>
<comment type="subcellular location">
    <subcellularLocation>
        <location evidence="1">Membrane</location>
        <topology evidence="1">Multi-pass membrane protein</topology>
    </subcellularLocation>
</comment>
<reference evidence="7 8" key="1">
    <citation type="submission" date="2019-07" db="EMBL/GenBank/DDBJ databases">
        <title>Genome sequencing for Ferrovibrio sp. K5.</title>
        <authorList>
            <person name="Park S.-J."/>
        </authorList>
    </citation>
    <scope>NUCLEOTIDE SEQUENCE [LARGE SCALE GENOMIC DNA]</scope>
    <source>
        <strain evidence="7 8">K5</strain>
    </source>
</reference>
<dbReference type="AlphaFoldDB" id="A0A516H5S3"/>
<keyword evidence="4 5" id="KW-0472">Membrane</keyword>
<evidence type="ECO:0000256" key="1">
    <source>
        <dbReference type="ARBA" id="ARBA00004141"/>
    </source>
</evidence>
<proteinExistence type="predicted"/>
<keyword evidence="8" id="KW-1185">Reference proteome</keyword>
<protein>
    <submittedName>
        <fullName evidence="7">NnrU protein</fullName>
    </submittedName>
</protein>
<dbReference type="Proteomes" id="UP000317496">
    <property type="component" value="Chromosome"/>
</dbReference>
<dbReference type="KEGG" id="fer:FNB15_18565"/>
<organism evidence="7 8">
    <name type="scientific">Ferrovibrio terrae</name>
    <dbReference type="NCBI Taxonomy" id="2594003"/>
    <lineage>
        <taxon>Bacteria</taxon>
        <taxon>Pseudomonadati</taxon>
        <taxon>Pseudomonadota</taxon>
        <taxon>Alphaproteobacteria</taxon>
        <taxon>Rhodospirillales</taxon>
        <taxon>Rhodospirillaceae</taxon>
        <taxon>Ferrovibrio</taxon>
    </lineage>
</organism>
<keyword evidence="2 5" id="KW-0812">Transmembrane</keyword>
<dbReference type="InterPro" id="IPR009915">
    <property type="entry name" value="NnrU_dom"/>
</dbReference>
<evidence type="ECO:0000256" key="2">
    <source>
        <dbReference type="ARBA" id="ARBA00022692"/>
    </source>
</evidence>
<accession>A0A516H5S3</accession>
<dbReference type="OrthoDB" id="5293641at2"/>
<sequence>MFPSLMPLALAALAWVLLHVVVAGPLRPGLVHRLGLPGYRGLFSVLSAVALAALIWTYGRAPYVEFWPVSSTLALMPLLVMPVAVLLLVGSLRASNPTMAGPDMVLKGELPVRGMTKLTRHPMLWAFSLWAGSHMIANGDAAHWLLAGAILVTALNGMMSIDRKRAAQFGEQWQRFREKTSIWPLQAVLQGKVRLRWSDIRILDILISAVLYGVFIYGHEKLLGVPVFHP</sequence>
<keyword evidence="3 5" id="KW-1133">Transmembrane helix</keyword>
<evidence type="ECO:0000313" key="8">
    <source>
        <dbReference type="Proteomes" id="UP000317496"/>
    </source>
</evidence>
<evidence type="ECO:0000256" key="5">
    <source>
        <dbReference type="SAM" id="Phobius"/>
    </source>
</evidence>
<evidence type="ECO:0000256" key="3">
    <source>
        <dbReference type="ARBA" id="ARBA00022989"/>
    </source>
</evidence>
<evidence type="ECO:0000259" key="6">
    <source>
        <dbReference type="Pfam" id="PF07298"/>
    </source>
</evidence>
<dbReference type="GO" id="GO:0016020">
    <property type="term" value="C:membrane"/>
    <property type="evidence" value="ECO:0007669"/>
    <property type="project" value="UniProtKB-SubCell"/>
</dbReference>
<dbReference type="EMBL" id="CP041636">
    <property type="protein sequence ID" value="QDO99153.1"/>
    <property type="molecule type" value="Genomic_DNA"/>
</dbReference>
<evidence type="ECO:0000313" key="7">
    <source>
        <dbReference type="EMBL" id="QDO99153.1"/>
    </source>
</evidence>
<dbReference type="Pfam" id="PF07298">
    <property type="entry name" value="NnrU"/>
    <property type="match status" value="1"/>
</dbReference>
<evidence type="ECO:0000256" key="4">
    <source>
        <dbReference type="ARBA" id="ARBA00023136"/>
    </source>
</evidence>
<gene>
    <name evidence="7" type="ORF">FNB15_18565</name>
</gene>
<feature type="transmembrane region" description="Helical" evidence="5">
    <location>
        <begin position="39"/>
        <end position="59"/>
    </location>
</feature>
<feature type="transmembrane region" description="Helical" evidence="5">
    <location>
        <begin position="66"/>
        <end position="89"/>
    </location>
</feature>
<dbReference type="Gene3D" id="1.20.120.1630">
    <property type="match status" value="1"/>
</dbReference>
<feature type="domain" description="NnrU" evidence="6">
    <location>
        <begin position="8"/>
        <end position="226"/>
    </location>
</feature>
<name>A0A516H5S3_9PROT</name>